<accession>A0ABQ2UUV7</accession>
<organism evidence="2 3">
    <name type="scientific">Streptomyces albospinus</name>
    <dbReference type="NCBI Taxonomy" id="285515"/>
    <lineage>
        <taxon>Bacteria</taxon>
        <taxon>Bacillati</taxon>
        <taxon>Actinomycetota</taxon>
        <taxon>Actinomycetes</taxon>
        <taxon>Kitasatosporales</taxon>
        <taxon>Streptomycetaceae</taxon>
        <taxon>Streptomyces</taxon>
    </lineage>
</organism>
<reference evidence="3" key="1">
    <citation type="journal article" date="2019" name="Int. J. Syst. Evol. Microbiol.">
        <title>The Global Catalogue of Microorganisms (GCM) 10K type strain sequencing project: providing services to taxonomists for standard genome sequencing and annotation.</title>
        <authorList>
            <consortium name="The Broad Institute Genomics Platform"/>
            <consortium name="The Broad Institute Genome Sequencing Center for Infectious Disease"/>
            <person name="Wu L."/>
            <person name="Ma J."/>
        </authorList>
    </citation>
    <scope>NUCLEOTIDE SEQUENCE [LARGE SCALE GENOMIC DNA]</scope>
    <source>
        <strain evidence="3">JCM 3399</strain>
    </source>
</reference>
<dbReference type="RefSeq" id="WP_189298522.1">
    <property type="nucleotide sequence ID" value="NZ_BMRP01000005.1"/>
</dbReference>
<evidence type="ECO:0000313" key="2">
    <source>
        <dbReference type="EMBL" id="GGU55220.1"/>
    </source>
</evidence>
<dbReference type="EMBL" id="BMRP01000005">
    <property type="protein sequence ID" value="GGU55220.1"/>
    <property type="molecule type" value="Genomic_DNA"/>
</dbReference>
<gene>
    <name evidence="2" type="ORF">GCM10010211_19880</name>
</gene>
<feature type="compositionally biased region" description="Polar residues" evidence="1">
    <location>
        <begin position="106"/>
        <end position="115"/>
    </location>
</feature>
<sequence>MSTEPIRIARKRGGEVEVDGPVDEFAAQILDRAGFIFRPTLRGVWIRLHFDTGQENENRQATYAAQMLSAAGYQVDLDPNLLPAAGHRSPVNGWPPRTGAVMPQPASHSAQQRRH</sequence>
<evidence type="ECO:0000313" key="3">
    <source>
        <dbReference type="Proteomes" id="UP000654471"/>
    </source>
</evidence>
<evidence type="ECO:0000256" key="1">
    <source>
        <dbReference type="SAM" id="MobiDB-lite"/>
    </source>
</evidence>
<keyword evidence="3" id="KW-1185">Reference proteome</keyword>
<protein>
    <submittedName>
        <fullName evidence="2">Uncharacterized protein</fullName>
    </submittedName>
</protein>
<proteinExistence type="predicted"/>
<comment type="caution">
    <text evidence="2">The sequence shown here is derived from an EMBL/GenBank/DDBJ whole genome shotgun (WGS) entry which is preliminary data.</text>
</comment>
<name>A0ABQ2UUV7_9ACTN</name>
<feature type="region of interest" description="Disordered" evidence="1">
    <location>
        <begin position="84"/>
        <end position="115"/>
    </location>
</feature>
<dbReference type="Proteomes" id="UP000654471">
    <property type="component" value="Unassembled WGS sequence"/>
</dbReference>